<accession>A0ABV7QC36</accession>
<dbReference type="Gene3D" id="3.10.290.30">
    <property type="entry name" value="MM3350-like"/>
    <property type="match status" value="1"/>
</dbReference>
<gene>
    <name evidence="2" type="ORF">ACFORO_02855</name>
</gene>
<organism evidence="2 3">
    <name type="scientific">Amycolatopsis halotolerans</name>
    <dbReference type="NCBI Taxonomy" id="330083"/>
    <lineage>
        <taxon>Bacteria</taxon>
        <taxon>Bacillati</taxon>
        <taxon>Actinomycetota</taxon>
        <taxon>Actinomycetes</taxon>
        <taxon>Pseudonocardiales</taxon>
        <taxon>Pseudonocardiaceae</taxon>
        <taxon>Amycolatopsis</taxon>
    </lineage>
</organism>
<proteinExistence type="predicted"/>
<evidence type="ECO:0000259" key="1">
    <source>
        <dbReference type="Pfam" id="PF07929"/>
    </source>
</evidence>
<sequence length="613" mass="63948">MPFRAEEREPVFSPEELASAARGCPALAEAAKLAEWVGPGRPLTARGVLKPAAAVEACDLLGIELPTRKPRSALDIDQLMLAWFTAAAAGFVEVERGRAAAGAALETWAEGTADEVLAVWTRCTMECFGLAGEAGDPDAELLDGLAVLYERGGTISLDDLSEDIARGLSAGTPGCACPSCSLATGLLEDLAGATEAGGEIVEALAEFGVAALHGDTAELTSLGRWLTDFLFRRNAPAAGADAAALVAAVAALPDRIAALMARPWLSARAPAEAAAELISAGESVSGQQRLAALALARECGPDAAAAWREWAGDEGFGSYARIWLAEQDGTEPAETDLAWTAADALAVLQDTLAPDLPPQALSGLLHDEAGAELAEILPLLAGTGHPAADRLAKLLPVPPMAGLPGGPPPAPDAPVPPAAVRPDARYQIKVALRDVTKPPVWRRLEVPADLDLGQLHEVIQIAMGWENCHLHAFSAGGAEYGIPDQGLGHADERAVRLSQLLAEVGDRLDYAYDYGDGWEHDLTLEKILPAEAGTTGAICTAGKGACPPEDCGGPYGYQELKAILADPGDDEHEGMLEWLGLASPGDFDPHAFSAEDANRRLDQLTGPRLRIVR</sequence>
<dbReference type="SUPFAM" id="SSF159941">
    <property type="entry name" value="MM3350-like"/>
    <property type="match status" value="1"/>
</dbReference>
<evidence type="ECO:0000313" key="3">
    <source>
        <dbReference type="Proteomes" id="UP001595764"/>
    </source>
</evidence>
<dbReference type="EMBL" id="JBHRWI010000004">
    <property type="protein sequence ID" value="MFC3509093.1"/>
    <property type="molecule type" value="Genomic_DNA"/>
</dbReference>
<dbReference type="Pfam" id="PF07929">
    <property type="entry name" value="PRiA4_ORF3"/>
    <property type="match status" value="1"/>
</dbReference>
<keyword evidence="3" id="KW-1185">Reference proteome</keyword>
<feature type="domain" description="Plasmid pRiA4b Orf3-like" evidence="1">
    <location>
        <begin position="426"/>
        <end position="595"/>
    </location>
</feature>
<dbReference type="PANTHER" id="PTHR41878:SF1">
    <property type="entry name" value="TNPR PROTEIN"/>
    <property type="match status" value="1"/>
</dbReference>
<dbReference type="Proteomes" id="UP001595764">
    <property type="component" value="Unassembled WGS sequence"/>
</dbReference>
<comment type="caution">
    <text evidence="2">The sequence shown here is derived from an EMBL/GenBank/DDBJ whole genome shotgun (WGS) entry which is preliminary data.</text>
</comment>
<protein>
    <submittedName>
        <fullName evidence="2">Plasmid pRiA4b ORF-3 family protein</fullName>
    </submittedName>
</protein>
<dbReference type="RefSeq" id="WP_377869363.1">
    <property type="nucleotide sequence ID" value="NZ_JBHMAY010000012.1"/>
</dbReference>
<name>A0ABV7QC36_9PSEU</name>
<dbReference type="InterPro" id="IPR024047">
    <property type="entry name" value="MM3350-like_sf"/>
</dbReference>
<dbReference type="PANTHER" id="PTHR41878">
    <property type="entry name" value="LEXA REPRESSOR-RELATED"/>
    <property type="match status" value="1"/>
</dbReference>
<reference evidence="3" key="1">
    <citation type="journal article" date="2019" name="Int. J. Syst. Evol. Microbiol.">
        <title>The Global Catalogue of Microorganisms (GCM) 10K type strain sequencing project: providing services to taxonomists for standard genome sequencing and annotation.</title>
        <authorList>
            <consortium name="The Broad Institute Genomics Platform"/>
            <consortium name="The Broad Institute Genome Sequencing Center for Infectious Disease"/>
            <person name="Wu L."/>
            <person name="Ma J."/>
        </authorList>
    </citation>
    <scope>NUCLEOTIDE SEQUENCE [LARGE SCALE GENOMIC DNA]</scope>
    <source>
        <strain evidence="3">CGMCC 4.7682</strain>
    </source>
</reference>
<evidence type="ECO:0000313" key="2">
    <source>
        <dbReference type="EMBL" id="MFC3509093.1"/>
    </source>
</evidence>
<dbReference type="InterPro" id="IPR012912">
    <property type="entry name" value="Plasmid_pRiA4b_Orf3-like"/>
</dbReference>